<reference evidence="1 2" key="1">
    <citation type="submission" date="2023-06" db="EMBL/GenBank/DDBJ databases">
        <title>Antibody response to the Sneathia vaginalis cytopathogenic toxin A during pregnancy.</title>
        <authorList>
            <person name="Mccoy Z.T."/>
            <person name="Serrano M.G."/>
            <person name="Spaine K."/>
            <person name="Edwards D.J."/>
            <person name="Buck G.A."/>
            <person name="Jefferson K."/>
        </authorList>
    </citation>
    <scope>NUCLEOTIDE SEQUENCE [LARGE SCALE GENOMIC DNA]</scope>
    <source>
        <strain evidence="1 2">CCUG 42621</strain>
    </source>
</reference>
<dbReference type="RefSeq" id="WP_277287350.1">
    <property type="nucleotide sequence ID" value="NZ_CAMPUK010000006.1"/>
</dbReference>
<accession>A0ABT7HL73</accession>
<dbReference type="Proteomes" id="UP001225134">
    <property type="component" value="Unassembled WGS sequence"/>
</dbReference>
<sequence length="298" mass="32795">MKKFFYLILISILLFSCKKSPEHFKVGISKVVSHPSLNLVEEGIKDTLKDKNIAIDVKIANGELSTANLIANTFKSGNKSLVVGIGTMSAQALKSVNTKTPLVFAAVSDPKQAKLLAPNVTGTSDNLTCVDKQLDLLLKYFPNTKNIAIFYCGSELNSISQVETIENEANKRGLHILKGSATSSSEIPQVVSNLIKKADAIYIPTDNLMVSNISYLIDIAKKEKKPLITSENSSVKLGALFAYSVDYYELGKKTGLMILEIKNGKNPKDIPIEEADPHLYVNKDTEKYFGIKIKEEHR</sequence>
<dbReference type="Gene3D" id="3.40.50.2300">
    <property type="match status" value="2"/>
</dbReference>
<gene>
    <name evidence="1" type="ORF">QQA45_04225</name>
</gene>
<dbReference type="PANTHER" id="PTHR35271:SF1">
    <property type="entry name" value="ABC TRANSPORTER, SUBSTRATE-BINDING LIPOPROTEIN"/>
    <property type="match status" value="1"/>
</dbReference>
<dbReference type="CDD" id="cd06325">
    <property type="entry name" value="PBP1_ABC_unchar_transporter"/>
    <property type="match status" value="1"/>
</dbReference>
<evidence type="ECO:0000313" key="1">
    <source>
        <dbReference type="EMBL" id="MDK9580720.1"/>
    </source>
</evidence>
<evidence type="ECO:0000313" key="2">
    <source>
        <dbReference type="Proteomes" id="UP001225134"/>
    </source>
</evidence>
<name>A0ABT7HL73_9FUSO</name>
<proteinExistence type="predicted"/>
<dbReference type="InterPro" id="IPR007487">
    <property type="entry name" value="ABC_transpt-TYRBP-like"/>
</dbReference>
<comment type="caution">
    <text evidence="1">The sequence shown here is derived from an EMBL/GenBank/DDBJ whole genome shotgun (WGS) entry which is preliminary data.</text>
</comment>
<dbReference type="EMBL" id="JASSPP010000006">
    <property type="protein sequence ID" value="MDK9580720.1"/>
    <property type="molecule type" value="Genomic_DNA"/>
</dbReference>
<dbReference type="PANTHER" id="PTHR35271">
    <property type="entry name" value="ABC TRANSPORTER, SUBSTRATE-BINDING LIPOPROTEIN-RELATED"/>
    <property type="match status" value="1"/>
</dbReference>
<keyword evidence="2" id="KW-1185">Reference proteome</keyword>
<dbReference type="SUPFAM" id="SSF53822">
    <property type="entry name" value="Periplasmic binding protein-like I"/>
    <property type="match status" value="1"/>
</dbReference>
<dbReference type="InterPro" id="IPR028082">
    <property type="entry name" value="Peripla_BP_I"/>
</dbReference>
<dbReference type="PROSITE" id="PS51257">
    <property type="entry name" value="PROKAR_LIPOPROTEIN"/>
    <property type="match status" value="1"/>
</dbReference>
<organism evidence="1 2">
    <name type="scientific">Sneathia sanguinegens</name>
    <dbReference type="NCBI Taxonomy" id="40543"/>
    <lineage>
        <taxon>Bacteria</taxon>
        <taxon>Fusobacteriati</taxon>
        <taxon>Fusobacteriota</taxon>
        <taxon>Fusobacteriia</taxon>
        <taxon>Fusobacteriales</taxon>
        <taxon>Leptotrichiaceae</taxon>
        <taxon>Sneathia</taxon>
    </lineage>
</organism>
<protein>
    <submittedName>
        <fullName evidence="1">ABC transporter substrate-binding protein</fullName>
    </submittedName>
</protein>
<dbReference type="Pfam" id="PF04392">
    <property type="entry name" value="ABC_sub_bind"/>
    <property type="match status" value="1"/>
</dbReference>